<name>A0A832SKU3_9EURY</name>
<reference evidence="2" key="1">
    <citation type="journal article" date="2020" name="bioRxiv">
        <title>A rank-normalized archaeal taxonomy based on genome phylogeny resolves widespread incomplete and uneven classifications.</title>
        <authorList>
            <person name="Rinke C."/>
            <person name="Chuvochina M."/>
            <person name="Mussig A.J."/>
            <person name="Chaumeil P.-A."/>
            <person name="Waite D.W."/>
            <person name="Whitman W.B."/>
            <person name="Parks D.H."/>
            <person name="Hugenholtz P."/>
        </authorList>
    </citation>
    <scope>NUCLEOTIDE SEQUENCE</scope>
    <source>
        <strain evidence="2">UBA8849</strain>
    </source>
</reference>
<evidence type="ECO:0000256" key="1">
    <source>
        <dbReference type="SAM" id="Phobius"/>
    </source>
</evidence>
<evidence type="ECO:0000313" key="3">
    <source>
        <dbReference type="Proteomes" id="UP000645676"/>
    </source>
</evidence>
<dbReference type="Proteomes" id="UP000645676">
    <property type="component" value="Unassembled WGS sequence"/>
</dbReference>
<protein>
    <submittedName>
        <fullName evidence="2">Uncharacterized protein</fullName>
    </submittedName>
</protein>
<organism evidence="2 3">
    <name type="scientific">Methanocaldococcus jannaschii</name>
    <dbReference type="NCBI Taxonomy" id="2190"/>
    <lineage>
        <taxon>Archaea</taxon>
        <taxon>Methanobacteriati</taxon>
        <taxon>Methanobacteriota</taxon>
        <taxon>Methanomada group</taxon>
        <taxon>Methanococci</taxon>
        <taxon>Methanococcales</taxon>
        <taxon>Methanocaldococcaceae</taxon>
        <taxon>Methanocaldococcus</taxon>
    </lineage>
</organism>
<keyword evidence="1" id="KW-0812">Transmembrane</keyword>
<dbReference type="AlphaFoldDB" id="A0A832SKU3"/>
<keyword evidence="1" id="KW-0472">Membrane</keyword>
<keyword evidence="1" id="KW-1133">Transmembrane helix</keyword>
<proteinExistence type="predicted"/>
<accession>A0A832SKU3</accession>
<gene>
    <name evidence="2" type="ORF">HA335_04715</name>
</gene>
<dbReference type="EMBL" id="DUJR01000024">
    <property type="protein sequence ID" value="HII59862.1"/>
    <property type="molecule type" value="Genomic_DNA"/>
</dbReference>
<comment type="caution">
    <text evidence="2">The sequence shown here is derived from an EMBL/GenBank/DDBJ whole genome shotgun (WGS) entry which is preliminary data.</text>
</comment>
<feature type="transmembrane region" description="Helical" evidence="1">
    <location>
        <begin position="15"/>
        <end position="46"/>
    </location>
</feature>
<evidence type="ECO:0000313" key="2">
    <source>
        <dbReference type="EMBL" id="HII59862.1"/>
    </source>
</evidence>
<sequence length="53" mass="5949">MIDKIIEDAENDELFFGFLCIGLGVGMLLDNFIAGALLGIGFWIIIRYLKKDL</sequence>